<feature type="domain" description="Rieske" evidence="6">
    <location>
        <begin position="13"/>
        <end position="108"/>
    </location>
</feature>
<evidence type="ECO:0000313" key="7">
    <source>
        <dbReference type="EMBL" id="CAB3391701.1"/>
    </source>
</evidence>
<reference evidence="7 8" key="1">
    <citation type="submission" date="2020-04" db="EMBL/GenBank/DDBJ databases">
        <authorList>
            <person name="Hogendoorn C."/>
        </authorList>
    </citation>
    <scope>NUCLEOTIDE SEQUENCE [LARGE SCALE GENOMIC DNA]</scope>
    <source>
        <strain evidence="7">COOX1</strain>
    </source>
</reference>
<dbReference type="PANTHER" id="PTHR21266">
    <property type="entry name" value="IRON-SULFUR DOMAIN CONTAINING PROTEIN"/>
    <property type="match status" value="1"/>
</dbReference>
<dbReference type="Proteomes" id="UP000502196">
    <property type="component" value="Chromosome"/>
</dbReference>
<dbReference type="InterPro" id="IPR036922">
    <property type="entry name" value="Rieske_2Fe-2S_sf"/>
</dbReference>
<dbReference type="PROSITE" id="PS51296">
    <property type="entry name" value="RIESKE"/>
    <property type="match status" value="1"/>
</dbReference>
<evidence type="ECO:0000256" key="1">
    <source>
        <dbReference type="ARBA" id="ARBA00022714"/>
    </source>
</evidence>
<keyword evidence="3" id="KW-0560">Oxidoreductase</keyword>
<sequence length="113" mass="12184">MELGKGVEKMALVKVASVGELEPGQMKRVQLGEADLALYRVGDEYFATADLCTHATASLSEGTLEGYIVQCPKHGGRFDVRTGAAVHLPAFTPVQTYEVTIRDGGVWIDDDDV</sequence>
<dbReference type="PANTHER" id="PTHR21266:SF60">
    <property type="entry name" value="3-KETOSTEROID-9-ALPHA-MONOOXYGENASE, OXYGENASE COMPONENT"/>
    <property type="match status" value="1"/>
</dbReference>
<dbReference type="InterPro" id="IPR050584">
    <property type="entry name" value="Cholesterol_7-desaturase"/>
</dbReference>
<dbReference type="SUPFAM" id="SSF50022">
    <property type="entry name" value="ISP domain"/>
    <property type="match status" value="1"/>
</dbReference>
<keyword evidence="5" id="KW-0411">Iron-sulfur</keyword>
<dbReference type="GO" id="GO:0004497">
    <property type="term" value="F:monooxygenase activity"/>
    <property type="evidence" value="ECO:0007669"/>
    <property type="project" value="UniProtKB-ARBA"/>
</dbReference>
<evidence type="ECO:0000256" key="5">
    <source>
        <dbReference type="ARBA" id="ARBA00023014"/>
    </source>
</evidence>
<evidence type="ECO:0000256" key="3">
    <source>
        <dbReference type="ARBA" id="ARBA00023002"/>
    </source>
</evidence>
<keyword evidence="4" id="KW-0408">Iron</keyword>
<protein>
    <submittedName>
        <fullName evidence="7">Ferredoxin CarAc</fullName>
    </submittedName>
</protein>
<gene>
    <name evidence="7" type="primary">carAc</name>
    <name evidence="7" type="ORF">COOX1_1042</name>
</gene>
<evidence type="ECO:0000313" key="8">
    <source>
        <dbReference type="Proteomes" id="UP000502196"/>
    </source>
</evidence>
<dbReference type="GO" id="GO:0046872">
    <property type="term" value="F:metal ion binding"/>
    <property type="evidence" value="ECO:0007669"/>
    <property type="project" value="UniProtKB-KW"/>
</dbReference>
<evidence type="ECO:0000256" key="2">
    <source>
        <dbReference type="ARBA" id="ARBA00022723"/>
    </source>
</evidence>
<dbReference type="GO" id="GO:0016705">
    <property type="term" value="F:oxidoreductase activity, acting on paired donors, with incorporation or reduction of molecular oxygen"/>
    <property type="evidence" value="ECO:0007669"/>
    <property type="project" value="UniProtKB-ARBA"/>
</dbReference>
<dbReference type="InterPro" id="IPR017941">
    <property type="entry name" value="Rieske_2Fe-2S"/>
</dbReference>
<evidence type="ECO:0000256" key="4">
    <source>
        <dbReference type="ARBA" id="ARBA00023004"/>
    </source>
</evidence>
<dbReference type="Gene3D" id="2.102.10.10">
    <property type="entry name" value="Rieske [2Fe-2S] iron-sulphur domain"/>
    <property type="match status" value="1"/>
</dbReference>
<name>A0A6F9E5C5_9BACL</name>
<keyword evidence="1" id="KW-0001">2Fe-2S</keyword>
<organism evidence="7 8">
    <name type="scientific">Kyrpidia spormannii</name>
    <dbReference type="NCBI Taxonomy" id="2055160"/>
    <lineage>
        <taxon>Bacteria</taxon>
        <taxon>Bacillati</taxon>
        <taxon>Bacillota</taxon>
        <taxon>Bacilli</taxon>
        <taxon>Bacillales</taxon>
        <taxon>Alicyclobacillaceae</taxon>
        <taxon>Kyrpidia</taxon>
    </lineage>
</organism>
<accession>A0A6F9E5C5</accession>
<dbReference type="EMBL" id="LR792683">
    <property type="protein sequence ID" value="CAB3391701.1"/>
    <property type="molecule type" value="Genomic_DNA"/>
</dbReference>
<dbReference type="CDD" id="cd03528">
    <property type="entry name" value="Rieske_RO_ferredoxin"/>
    <property type="match status" value="1"/>
</dbReference>
<proteinExistence type="predicted"/>
<keyword evidence="2" id="KW-0479">Metal-binding</keyword>
<dbReference type="GO" id="GO:0051537">
    <property type="term" value="F:2 iron, 2 sulfur cluster binding"/>
    <property type="evidence" value="ECO:0007669"/>
    <property type="project" value="UniProtKB-KW"/>
</dbReference>
<dbReference type="Pfam" id="PF00355">
    <property type="entry name" value="Rieske"/>
    <property type="match status" value="1"/>
</dbReference>
<evidence type="ECO:0000259" key="6">
    <source>
        <dbReference type="PROSITE" id="PS51296"/>
    </source>
</evidence>
<dbReference type="AlphaFoldDB" id="A0A6F9E5C5"/>